<keyword evidence="2" id="KW-1185">Reference proteome</keyword>
<dbReference type="EMBL" id="CP036526">
    <property type="protein sequence ID" value="QDT08351.1"/>
    <property type="molecule type" value="Genomic_DNA"/>
</dbReference>
<evidence type="ECO:0000313" key="2">
    <source>
        <dbReference type="Proteomes" id="UP000319817"/>
    </source>
</evidence>
<protein>
    <submittedName>
        <fullName evidence="1">Uncharacterized protein</fullName>
    </submittedName>
</protein>
<dbReference type="AlphaFoldDB" id="A0A517NMI9"/>
<evidence type="ECO:0000313" key="1">
    <source>
        <dbReference type="EMBL" id="QDT08351.1"/>
    </source>
</evidence>
<name>A0A517NMI9_9BACT</name>
<accession>A0A517NMI9</accession>
<organism evidence="1 2">
    <name type="scientific">Stieleria marina</name>
    <dbReference type="NCBI Taxonomy" id="1930275"/>
    <lineage>
        <taxon>Bacteria</taxon>
        <taxon>Pseudomonadati</taxon>
        <taxon>Planctomycetota</taxon>
        <taxon>Planctomycetia</taxon>
        <taxon>Pirellulales</taxon>
        <taxon>Pirellulaceae</taxon>
        <taxon>Stieleria</taxon>
    </lineage>
</organism>
<sequence length="913" mass="99198">MQLMLPSISLKLSPLFRSQASISLAFAIAASLVSFADAVEVRVTAATGQPFGVATIELPVAAPIAGQSPAPLQVSDDDGRVMFPIANDIRVKVAPPSRRPVPRPGNGRLLGRLGNLIREITDGEPDIHKTVARRVTFLVAGDQPLKVRLSESNVEIGVYEIVPANDPPVATKLMNEWWASFGAAAKRQIDSADYPPWVENYLVAMLSAQSGQPLPDWYVGDEQEDDDQVIGTLKLLFGTEAVGETIFRRAAAGDFKSDQTADLPLPAGPLWKKSEYPPLQAGTPIEPIAGRVPPECFYLRFGQFANYLWFRDLSDEYGGDLSRMITLRGINDEASLRVENQLNMKMNQLTRMLGPTVIDDQVIFGRDLFVSDGASIGVILKAKNVYLLKTSINNDRSNAVTADPAVTLSDVTIAGKPVTLLSKTDNTVRSFMAVDDDYICISNSKTLVRRFLEVGETKESLANTDAFQLSRQLMPVDRADTVFAYFSPEMIQGLIAPEYLIELRRRLHAKSDIALVHLAQTAAASANRSTQGVDQLIDSGFLPVGFGVRPDGSGVIAAGDQVIDTRRGLRGCFLPIADVELTFVTSEESQWYGKIAAEYTERFAQIDPIMIGVQREDVAGDPSVERLIIHAEIAPLSIEKYGEIGKQLGPPTRVAMKFAPDDIVAVQAHVASKQIGPPTHLFAGIKDTVPPNPEQFDGVISSYRALQTLPGYLGAWPQPGAIDRLPLGLGRGRVVGPGMTRLLGGLYRFTDEGFSIVSFQPDVLHASLPFIEAVEVDNLATVRLRVEDLTGSKVEGWVNEQLYRRAAASSSAGANFLNLLTRQLKVDPVAAMDVTANILGSDLQCALGGQYSYSQDHGRWVSSAWKGSLPSQSMPAGYIAPAMKWFRGAEATLIQYADRLVADAAVTLKRQGR</sequence>
<proteinExistence type="predicted"/>
<dbReference type="Proteomes" id="UP000319817">
    <property type="component" value="Chromosome"/>
</dbReference>
<gene>
    <name evidence="1" type="ORF">K239x_02890</name>
</gene>
<reference evidence="1 2" key="1">
    <citation type="submission" date="2019-02" db="EMBL/GenBank/DDBJ databases">
        <title>Deep-cultivation of Planctomycetes and their phenomic and genomic characterization uncovers novel biology.</title>
        <authorList>
            <person name="Wiegand S."/>
            <person name="Jogler M."/>
            <person name="Boedeker C."/>
            <person name="Pinto D."/>
            <person name="Vollmers J."/>
            <person name="Rivas-Marin E."/>
            <person name="Kohn T."/>
            <person name="Peeters S.H."/>
            <person name="Heuer A."/>
            <person name="Rast P."/>
            <person name="Oberbeckmann S."/>
            <person name="Bunk B."/>
            <person name="Jeske O."/>
            <person name="Meyerdierks A."/>
            <person name="Storesund J.E."/>
            <person name="Kallscheuer N."/>
            <person name="Luecker S."/>
            <person name="Lage O.M."/>
            <person name="Pohl T."/>
            <person name="Merkel B.J."/>
            <person name="Hornburger P."/>
            <person name="Mueller R.-W."/>
            <person name="Bruemmer F."/>
            <person name="Labrenz M."/>
            <person name="Spormann A.M."/>
            <person name="Op den Camp H."/>
            <person name="Overmann J."/>
            <person name="Amann R."/>
            <person name="Jetten M.S.M."/>
            <person name="Mascher T."/>
            <person name="Medema M.H."/>
            <person name="Devos D.P."/>
            <person name="Kaster A.-K."/>
            <person name="Ovreas L."/>
            <person name="Rohde M."/>
            <person name="Galperin M.Y."/>
            <person name="Jogler C."/>
        </authorList>
    </citation>
    <scope>NUCLEOTIDE SEQUENCE [LARGE SCALE GENOMIC DNA]</scope>
    <source>
        <strain evidence="1 2">K23_9</strain>
    </source>
</reference>